<dbReference type="FunFam" id="3.40.630.30:FF:000067">
    <property type="entry name" value="Histone acetyltransferase"/>
    <property type="match status" value="1"/>
</dbReference>
<name>B2AKW4_PODAN</name>
<dbReference type="OrthoDB" id="787137at2759"/>
<evidence type="ECO:0000256" key="11">
    <source>
        <dbReference type="PIRSR" id="PIRSR602717-51"/>
    </source>
</evidence>
<dbReference type="PANTHER" id="PTHR10615">
    <property type="entry name" value="HISTONE ACETYLTRANSFERASE"/>
    <property type="match status" value="1"/>
</dbReference>
<dbReference type="EMBL" id="CU633865">
    <property type="protein sequence ID" value="CAP64637.1"/>
    <property type="molecule type" value="Genomic_DNA"/>
</dbReference>
<keyword evidence="2" id="KW-0808">Transferase</keyword>
<reference evidence="15" key="4">
    <citation type="submission" date="2015-04" db="EMBL/GenBank/DDBJ databases">
        <title>Maintaining two mating types: Structure of the mating type locus and its role in heterokaryosis in Podospora anserina.</title>
        <authorList>
            <person name="Grognet P."/>
            <person name="Bidard F."/>
            <person name="Kuchly C."/>
            <person name="Chan Ho Tong L."/>
            <person name="Coppin E."/>
            <person name="Ait Benkhali J."/>
            <person name="Couloux A."/>
            <person name="Wincker P."/>
            <person name="Debuchy R."/>
            <person name="Silar P."/>
        </authorList>
    </citation>
    <scope>NUCLEOTIDE SEQUENCE</scope>
</reference>
<evidence type="ECO:0000256" key="2">
    <source>
        <dbReference type="ARBA" id="ARBA00022679"/>
    </source>
</evidence>
<keyword evidence="3" id="KW-0479">Metal-binding</keyword>
<dbReference type="InterPro" id="IPR016181">
    <property type="entry name" value="Acyl_CoA_acyltransferase"/>
</dbReference>
<evidence type="ECO:0000256" key="7">
    <source>
        <dbReference type="ARBA" id="ARBA00023163"/>
    </source>
</evidence>
<feature type="region of interest" description="Disordered" evidence="12">
    <location>
        <begin position="483"/>
        <end position="505"/>
    </location>
</feature>
<reference evidence="14" key="2">
    <citation type="submission" date="2008-07" db="EMBL/GenBank/DDBJ databases">
        <authorList>
            <person name="Genoscope - CEA"/>
        </authorList>
    </citation>
    <scope>NUCLEOTIDE SEQUENCE</scope>
    <source>
        <strain evidence="14">S mat+</strain>
    </source>
</reference>
<evidence type="ECO:0000313" key="16">
    <source>
        <dbReference type="Proteomes" id="UP000001197"/>
    </source>
</evidence>
<keyword evidence="16" id="KW-1185">Reference proteome</keyword>
<evidence type="ECO:0000256" key="8">
    <source>
        <dbReference type="ARBA" id="ARBA00023242"/>
    </source>
</evidence>
<reference evidence="14 16" key="1">
    <citation type="journal article" date="2008" name="Genome Biol.">
        <title>The genome sequence of the model ascomycete fungus Podospora anserina.</title>
        <authorList>
            <person name="Espagne E."/>
            <person name="Lespinet O."/>
            <person name="Malagnac F."/>
            <person name="Da Silva C."/>
            <person name="Jaillon O."/>
            <person name="Porcel B.M."/>
            <person name="Couloux A."/>
            <person name="Aury J.-M."/>
            <person name="Segurens B."/>
            <person name="Poulain J."/>
            <person name="Anthouard V."/>
            <person name="Grossetete S."/>
            <person name="Khalili H."/>
            <person name="Coppin E."/>
            <person name="Dequard-Chablat M."/>
            <person name="Picard M."/>
            <person name="Contamine V."/>
            <person name="Arnaise S."/>
            <person name="Bourdais A."/>
            <person name="Berteaux-Lecellier V."/>
            <person name="Gautheret D."/>
            <person name="de Vries R.P."/>
            <person name="Battaglia E."/>
            <person name="Coutinho P.M."/>
            <person name="Danchin E.G.J."/>
            <person name="Henrissat B."/>
            <person name="El Khoury R."/>
            <person name="Sainsard-Chanet A."/>
            <person name="Boivin A."/>
            <person name="Pinan-Lucarre B."/>
            <person name="Sellem C.H."/>
            <person name="Debuchy R."/>
            <person name="Wincker P."/>
            <person name="Weissenbach J."/>
            <person name="Silar P."/>
        </authorList>
    </citation>
    <scope>NUCLEOTIDE SEQUENCE [LARGE SCALE GENOMIC DNA]</scope>
    <source>
        <strain evidence="16">S / ATCC MYA-4624 / DSM 980 / FGSC 10383</strain>
        <strain evidence="14">S mat+</strain>
    </source>
</reference>
<dbReference type="GeneID" id="6188821"/>
<dbReference type="InterPro" id="IPR040706">
    <property type="entry name" value="Zf-MYST"/>
</dbReference>
<feature type="region of interest" description="Disordered" evidence="12">
    <location>
        <begin position="649"/>
        <end position="678"/>
    </location>
</feature>
<dbReference type="Proteomes" id="UP000001197">
    <property type="component" value="Chromosome 5"/>
</dbReference>
<accession>B2AKW4</accession>
<dbReference type="VEuPathDB" id="FungiDB:PODANS_5_9120"/>
<dbReference type="GO" id="GO:0006355">
    <property type="term" value="P:regulation of DNA-templated transcription"/>
    <property type="evidence" value="ECO:0007669"/>
    <property type="project" value="InterPro"/>
</dbReference>
<dbReference type="GO" id="GO:0035267">
    <property type="term" value="C:NuA4 histone acetyltransferase complex"/>
    <property type="evidence" value="ECO:0007669"/>
    <property type="project" value="TreeGrafter"/>
</dbReference>
<dbReference type="GO" id="GO:0005634">
    <property type="term" value="C:nucleus"/>
    <property type="evidence" value="ECO:0007669"/>
    <property type="project" value="UniProtKB-SubCell"/>
</dbReference>
<evidence type="ECO:0000313" key="14">
    <source>
        <dbReference type="EMBL" id="CAP64637.1"/>
    </source>
</evidence>
<dbReference type="GO" id="GO:0008270">
    <property type="term" value="F:zinc ion binding"/>
    <property type="evidence" value="ECO:0007669"/>
    <property type="project" value="UniProtKB-KW"/>
</dbReference>
<dbReference type="Pfam" id="PF17772">
    <property type="entry name" value="zf-MYST"/>
    <property type="match status" value="1"/>
</dbReference>
<feature type="region of interest" description="Disordered" evidence="12">
    <location>
        <begin position="48"/>
        <end position="73"/>
    </location>
</feature>
<feature type="domain" description="MYST-type HAT" evidence="13">
    <location>
        <begin position="315"/>
        <end position="646"/>
    </location>
</feature>
<evidence type="ECO:0000256" key="1">
    <source>
        <dbReference type="ARBA" id="ARBA00004123"/>
    </source>
</evidence>
<feature type="active site" description="Proton donor/acceptor" evidence="11">
    <location>
        <position position="560"/>
    </location>
</feature>
<dbReference type="KEGG" id="pan:PODANSg1752"/>
<organism evidence="14">
    <name type="scientific">Podospora anserina (strain S / ATCC MYA-4624 / DSM 980 / FGSC 10383)</name>
    <name type="common">Pleurage anserina</name>
    <dbReference type="NCBI Taxonomy" id="515849"/>
    <lineage>
        <taxon>Eukaryota</taxon>
        <taxon>Fungi</taxon>
        <taxon>Dikarya</taxon>
        <taxon>Ascomycota</taxon>
        <taxon>Pezizomycotina</taxon>
        <taxon>Sordariomycetes</taxon>
        <taxon>Sordariomycetidae</taxon>
        <taxon>Sordariales</taxon>
        <taxon>Podosporaceae</taxon>
        <taxon>Podospora</taxon>
        <taxon>Podospora anserina</taxon>
    </lineage>
</organism>
<dbReference type="InterPro" id="IPR050603">
    <property type="entry name" value="MYST_HAT"/>
</dbReference>
<dbReference type="EMBL" id="FO904940">
    <property type="protein sequence ID" value="CDP30035.1"/>
    <property type="molecule type" value="Genomic_DNA"/>
</dbReference>
<dbReference type="PANTHER" id="PTHR10615:SF219">
    <property type="entry name" value="HISTONE ACETYLTRANSFERASE KAT5"/>
    <property type="match status" value="1"/>
</dbReference>
<feature type="compositionally biased region" description="Polar residues" evidence="12">
    <location>
        <begin position="262"/>
        <end position="274"/>
    </location>
</feature>
<sequence length="730" mass="79369">MAGHRGSYGSLLFVGHCHVVEKEKRREELLLLSISHVEVQKLKIQKLGHPSIQSPSSTCTPPPGPGASLGISHRSQSPQLIPAQASVSKLQPRRDLRLLPNCSGASRAGKMPGLVRKKRISDEPDTQDAPATTSTLPGAPSRRATRQSSTAPLPTPEDPEPRRRRRRVESEAEEELPVTLPLRKSRALQGKENVPLTTGENLPKATRSTRHSGGLETGVAENLTPSVPSQPAPASLPVPTVPHRSPVAPRPVGRPPGRPSGHAQTVPPNQSVTVGRNKPITMATSGSQPGHPASKTDSVTATKTSDRKSAIKNTQTDRNIDKVVLGDLCFKTWYPSYFGKEVLDNGPGTLDRLYVCDCCFKYSKELVAWWQHVQLCRAKNFIPGSKIYTHPKGQRTVLKACGPPPKSGRGRKSNASQKMVEELVQDQGEWSIWEVDGEVDVLFCQNLSLFAKLFLDNKSVFFDVTGFKYFLLVYTTPAVPAPSLPTPPEHPSSSSGSGNAPRQPRSQVVGFFSKEKMSWDNNNLACILVFPPWQRKGLGSLLMGVSYEISKREGVLGGPEKPISELGKKGYKRFWGNEIAMWLLSIPPTSSGAIEDGQEVATVDVYDCSKATWIVPEDCLMVLRDMGVVEDAGVGPVVKHSALGTPAELEGLTGAPVPAPDGVANNEKEGTPQQEEPVAHQRRVMIRHEAVMEWVKKNRISLKKPCDPNGFVEGYAMKKENDSAAAEESG</sequence>
<evidence type="ECO:0000256" key="6">
    <source>
        <dbReference type="ARBA" id="ARBA00023015"/>
    </source>
</evidence>
<dbReference type="Gene3D" id="3.40.630.30">
    <property type="match status" value="1"/>
</dbReference>
<dbReference type="InterPro" id="IPR002717">
    <property type="entry name" value="HAT_MYST-type"/>
</dbReference>
<gene>
    <name evidence="14" type="ORF">PODANS_5_9120</name>
</gene>
<evidence type="ECO:0000259" key="13">
    <source>
        <dbReference type="PROSITE" id="PS51726"/>
    </source>
</evidence>
<feature type="compositionally biased region" description="Pro residues" evidence="12">
    <location>
        <begin position="248"/>
        <end position="258"/>
    </location>
</feature>
<evidence type="ECO:0000256" key="4">
    <source>
        <dbReference type="ARBA" id="ARBA00022771"/>
    </source>
</evidence>
<evidence type="ECO:0000256" key="5">
    <source>
        <dbReference type="ARBA" id="ARBA00022833"/>
    </source>
</evidence>
<evidence type="ECO:0000256" key="3">
    <source>
        <dbReference type="ARBA" id="ARBA00022723"/>
    </source>
</evidence>
<evidence type="ECO:0000256" key="10">
    <source>
        <dbReference type="ARBA" id="ARBA00045805"/>
    </source>
</evidence>
<dbReference type="AlphaFoldDB" id="B2AKW4"/>
<dbReference type="Pfam" id="PF01853">
    <property type="entry name" value="MOZ_SAS"/>
    <property type="match status" value="1"/>
</dbReference>
<keyword evidence="5" id="KW-0862">Zinc</keyword>
<keyword evidence="4" id="KW-0863">Zinc-finger</keyword>
<dbReference type="eggNOG" id="KOG2747">
    <property type="taxonomic scope" value="Eukaryota"/>
</dbReference>
<feature type="compositionally biased region" description="Low complexity" evidence="12">
    <location>
        <begin position="50"/>
        <end position="59"/>
    </location>
</feature>
<reference evidence="16" key="3">
    <citation type="journal article" date="2014" name="Genetics">
        <title>Maintaining two mating types: Structure of the mating type locus and its role in heterokaryosis in Podospora anserina.</title>
        <authorList>
            <person name="Grognet P."/>
            <person name="Bidard F."/>
            <person name="Kuchly C."/>
            <person name="Tong L.C.H."/>
            <person name="Coppin E."/>
            <person name="Benkhali J.A."/>
            <person name="Couloux A."/>
            <person name="Wincker P."/>
            <person name="Debuchy R."/>
            <person name="Silar P."/>
        </authorList>
    </citation>
    <scope>GENOME REANNOTATION</scope>
    <source>
        <strain evidence="16">S / ATCC MYA-4624 / DSM 980 / FGSC 10383</strain>
    </source>
</reference>
<protein>
    <submittedName>
        <fullName evidence="15">Histone acetyltransferase</fullName>
    </submittedName>
    <submittedName>
        <fullName evidence="14">Podospora anserina S mat+ genomic DNA chromosome 5, supercontig 9</fullName>
    </submittedName>
</protein>
<keyword evidence="6" id="KW-0805">Transcription regulation</keyword>
<dbReference type="PROSITE" id="PS51726">
    <property type="entry name" value="MYST_HAT"/>
    <property type="match status" value="1"/>
</dbReference>
<dbReference type="STRING" id="515849.B2AKW4"/>
<evidence type="ECO:0000313" key="15">
    <source>
        <dbReference type="EMBL" id="CDP30035.1"/>
    </source>
</evidence>
<keyword evidence="7" id="KW-0804">Transcription</keyword>
<dbReference type="RefSeq" id="XP_001904730.1">
    <property type="nucleotide sequence ID" value="XM_001904695.1"/>
</dbReference>
<comment type="subcellular location">
    <subcellularLocation>
        <location evidence="1">Nucleus</location>
    </subcellularLocation>
</comment>
<evidence type="ECO:0000256" key="9">
    <source>
        <dbReference type="ARBA" id="ARBA00023315"/>
    </source>
</evidence>
<comment type="function">
    <text evidence="10">Catalytic component of the NuA4 histone acetyltransferase (HAT) complex which is involved in epigenetic transcriptional activation of selected genes principally by acetylation of nucleosomal histones H4, H3, H2B, H2A and H2A variant H2A.Z. Acetylates histone H4 to form H4K5ac, H4K8ac, H4K12ac and H4K16ac, histone H3 to form H3K14ac, and histone H2A to form H2AK4ac and H2AK7ac. The NuA4 complex is involved in the DNA damage response and is required for chromosome segregation. The NuA4 complex plays a direct role in repair of DNA double-strand breaks (DSBs) through homologous recombination. Recruitment to promoters depends on H3K4me. Also acetylates non-histone proteins. In addition to protein acetyltransferase, can use different acyl-CoA substrates, such as 2-hydroxyisobutanoyl-CoA (2-hydroxyisobutyryl-CoA) or (2E)-butenoyl-CoA (crotonyl-CoA), and is able to mediate protein 2-hydroxyisobutyrylation and crotonylation, respectively.</text>
</comment>
<dbReference type="HOGENOM" id="CLU_011815_0_0_1"/>
<proteinExistence type="predicted"/>
<evidence type="ECO:0000256" key="12">
    <source>
        <dbReference type="SAM" id="MobiDB-lite"/>
    </source>
</evidence>
<feature type="compositionally biased region" description="Pro residues" evidence="12">
    <location>
        <begin position="228"/>
        <end position="240"/>
    </location>
</feature>
<feature type="region of interest" description="Disordered" evidence="12">
    <location>
        <begin position="85"/>
        <end position="313"/>
    </location>
</feature>
<keyword evidence="8" id="KW-0539">Nucleus</keyword>
<keyword evidence="9" id="KW-0012">Acyltransferase</keyword>
<dbReference type="SUPFAM" id="SSF55729">
    <property type="entry name" value="Acyl-CoA N-acyltransferases (Nat)"/>
    <property type="match status" value="1"/>
</dbReference>
<dbReference type="GO" id="GO:0046972">
    <property type="term" value="F:histone H4K16 acetyltransferase activity"/>
    <property type="evidence" value="ECO:0007669"/>
    <property type="project" value="TreeGrafter"/>
</dbReference>
<dbReference type="Gene3D" id="3.30.60.60">
    <property type="entry name" value="N-acetyl transferase-like"/>
    <property type="match status" value="1"/>
</dbReference>